<comment type="caution">
    <text evidence="10">The sequence shown here is derived from an EMBL/GenBank/DDBJ whole genome shotgun (WGS) entry which is preliminary data.</text>
</comment>
<evidence type="ECO:0000256" key="1">
    <source>
        <dbReference type="ARBA" id="ARBA00004418"/>
    </source>
</evidence>
<keyword evidence="6" id="KW-0997">Cell inner membrane</keyword>
<sequence length="357" mass="36696">MNFTRRNRTFTALGALAMGFSALALTGCAPASGAAIEPVTEVRLGYFANVTHAPALVGLSEGLIQDALGDVALQTEVFNAGAAAIEALSAGAIDATYIGPNPAINTFIQSGGASAHIIAGATSGGAALVVRDGIDTPDDLASSTIATPQLGNTQDVALRSWLADEGYETSVAGDGDVNVTPTENAQTLTLFQDGKIDGAWLPEPWVSRLVVEAGAHVLVDEADLWPDGDFPTTVLLVRAEFADQHPEVVDELLKGHIAAVEWLDENADEAPSVINAALDDATGKTLDDAVLARALENVTFTVDPAAATFETLVDHGLAAGTQKKGSIDGLFDLRALNALLEKSGAETVSAAGLGADR</sequence>
<feature type="signal peptide" evidence="9">
    <location>
        <begin position="1"/>
        <end position="24"/>
    </location>
</feature>
<organism evidence="10 11">
    <name type="scientific">Microbacterium marinum</name>
    <dbReference type="NCBI Taxonomy" id="421115"/>
    <lineage>
        <taxon>Bacteria</taxon>
        <taxon>Bacillati</taxon>
        <taxon>Actinomycetota</taxon>
        <taxon>Actinomycetes</taxon>
        <taxon>Micrococcales</taxon>
        <taxon>Microbacteriaceae</taxon>
        <taxon>Microbacterium</taxon>
    </lineage>
</organism>
<dbReference type="Proteomes" id="UP000573729">
    <property type="component" value="Unassembled WGS sequence"/>
</dbReference>
<reference evidence="10 11" key="1">
    <citation type="submission" date="2020-08" db="EMBL/GenBank/DDBJ databases">
        <title>Sequencing the genomes of 1000 actinobacteria strains.</title>
        <authorList>
            <person name="Klenk H.-P."/>
        </authorList>
    </citation>
    <scope>NUCLEOTIDE SEQUENCE [LARGE SCALE GENOMIC DNA]</scope>
    <source>
        <strain evidence="10 11">DSM 24947</strain>
    </source>
</reference>
<gene>
    <name evidence="10" type="ORF">BKA24_000377</name>
</gene>
<dbReference type="PANTHER" id="PTHR30024">
    <property type="entry name" value="ALIPHATIC SULFONATES-BINDING PROTEIN-RELATED"/>
    <property type="match status" value="1"/>
</dbReference>
<dbReference type="SUPFAM" id="SSF53850">
    <property type="entry name" value="Periplasmic binding protein-like II"/>
    <property type="match status" value="1"/>
</dbReference>
<feature type="chain" id="PRO_5039480431" evidence="9">
    <location>
        <begin position="25"/>
        <end position="357"/>
    </location>
</feature>
<evidence type="ECO:0000256" key="7">
    <source>
        <dbReference type="ARBA" id="ARBA00022729"/>
    </source>
</evidence>
<dbReference type="GO" id="GO:0042597">
    <property type="term" value="C:periplasmic space"/>
    <property type="evidence" value="ECO:0007669"/>
    <property type="project" value="UniProtKB-SubCell"/>
</dbReference>
<dbReference type="EMBL" id="JACHMD010000001">
    <property type="protein sequence ID" value="MBB4665668.1"/>
    <property type="molecule type" value="Genomic_DNA"/>
</dbReference>
<keyword evidence="7 9" id="KW-0732">Signal</keyword>
<dbReference type="GO" id="GO:0005886">
    <property type="term" value="C:plasma membrane"/>
    <property type="evidence" value="ECO:0007669"/>
    <property type="project" value="UniProtKB-SubCell"/>
</dbReference>
<evidence type="ECO:0000313" key="10">
    <source>
        <dbReference type="EMBL" id="MBB4665668.1"/>
    </source>
</evidence>
<keyword evidence="4" id="KW-0813">Transport</keyword>
<protein>
    <submittedName>
        <fullName evidence="10">NitT/TauT family transport system substrate-binding protein</fullName>
    </submittedName>
</protein>
<comment type="similarity">
    <text evidence="3">Belongs to the bacterial solute-binding protein SsuA/TauA family.</text>
</comment>
<evidence type="ECO:0000313" key="11">
    <source>
        <dbReference type="Proteomes" id="UP000573729"/>
    </source>
</evidence>
<dbReference type="PANTHER" id="PTHR30024:SF47">
    <property type="entry name" value="TAURINE-BINDING PERIPLASMIC PROTEIN"/>
    <property type="match status" value="1"/>
</dbReference>
<dbReference type="GO" id="GO:0042626">
    <property type="term" value="F:ATPase-coupled transmembrane transporter activity"/>
    <property type="evidence" value="ECO:0007669"/>
    <property type="project" value="InterPro"/>
</dbReference>
<dbReference type="NCBIfam" id="TIGR01728">
    <property type="entry name" value="SsuA_fam"/>
    <property type="match status" value="1"/>
</dbReference>
<proteinExistence type="inferred from homology"/>
<evidence type="ECO:0000256" key="4">
    <source>
        <dbReference type="ARBA" id="ARBA00022448"/>
    </source>
</evidence>
<dbReference type="InterPro" id="IPR044527">
    <property type="entry name" value="NrtA/CpmA_ABC-bd_dom"/>
</dbReference>
<dbReference type="InterPro" id="IPR010067">
    <property type="entry name" value="ABC_SsuA_sub-bd"/>
</dbReference>
<comment type="subcellular location">
    <subcellularLocation>
        <location evidence="2">Cell inner membrane</location>
    </subcellularLocation>
    <subcellularLocation>
        <location evidence="1">Periplasm</location>
    </subcellularLocation>
</comment>
<evidence type="ECO:0000256" key="8">
    <source>
        <dbReference type="ARBA" id="ARBA00023136"/>
    </source>
</evidence>
<keyword evidence="11" id="KW-1185">Reference proteome</keyword>
<accession>A0A7W7BN20</accession>
<dbReference type="PROSITE" id="PS51257">
    <property type="entry name" value="PROKAR_LIPOPROTEIN"/>
    <property type="match status" value="1"/>
</dbReference>
<evidence type="ECO:0000256" key="2">
    <source>
        <dbReference type="ARBA" id="ARBA00004533"/>
    </source>
</evidence>
<dbReference type="Gene3D" id="3.40.190.10">
    <property type="entry name" value="Periplasmic binding protein-like II"/>
    <property type="match status" value="2"/>
</dbReference>
<dbReference type="AlphaFoldDB" id="A0A7W7BN20"/>
<name>A0A7W7BN20_9MICO</name>
<dbReference type="Pfam" id="PF13379">
    <property type="entry name" value="NMT1_2"/>
    <property type="match status" value="1"/>
</dbReference>
<evidence type="ECO:0000256" key="6">
    <source>
        <dbReference type="ARBA" id="ARBA00022519"/>
    </source>
</evidence>
<keyword evidence="5" id="KW-1003">Cell membrane</keyword>
<evidence type="ECO:0000256" key="3">
    <source>
        <dbReference type="ARBA" id="ARBA00010742"/>
    </source>
</evidence>
<evidence type="ECO:0000256" key="5">
    <source>
        <dbReference type="ARBA" id="ARBA00022475"/>
    </source>
</evidence>
<keyword evidence="8" id="KW-0472">Membrane</keyword>
<evidence type="ECO:0000256" key="9">
    <source>
        <dbReference type="SAM" id="SignalP"/>
    </source>
</evidence>
<dbReference type="CDD" id="cd13553">
    <property type="entry name" value="PBP2_NrtA_CpmA_like"/>
    <property type="match status" value="1"/>
</dbReference>